<feature type="compositionally biased region" description="Basic and acidic residues" evidence="5">
    <location>
        <begin position="9"/>
        <end position="22"/>
    </location>
</feature>
<feature type="compositionally biased region" description="Basic and acidic residues" evidence="5">
    <location>
        <begin position="30"/>
        <end position="461"/>
    </location>
</feature>
<dbReference type="Pfam" id="PF00643">
    <property type="entry name" value="zf-B_box"/>
    <property type="match status" value="1"/>
</dbReference>
<evidence type="ECO:0000313" key="9">
    <source>
        <dbReference type="Proteomes" id="UP001233172"/>
    </source>
</evidence>
<proteinExistence type="predicted"/>
<keyword evidence="2 4" id="KW-0863">Zinc-finger</keyword>
<feature type="domain" description="RING-type" evidence="6">
    <location>
        <begin position="517"/>
        <end position="566"/>
    </location>
</feature>
<evidence type="ECO:0000256" key="4">
    <source>
        <dbReference type="PROSITE-ProRule" id="PRU00024"/>
    </source>
</evidence>
<feature type="compositionally biased region" description="Polar residues" evidence="5">
    <location>
        <begin position="936"/>
        <end position="950"/>
    </location>
</feature>
<feature type="region of interest" description="Disordered" evidence="5">
    <location>
        <begin position="1"/>
        <end position="461"/>
    </location>
</feature>
<comment type="caution">
    <text evidence="8">The sequence shown here is derived from an EMBL/GenBank/DDBJ whole genome shotgun (WGS) entry which is preliminary data.</text>
</comment>
<feature type="non-terminal residue" evidence="8">
    <location>
        <position position="1106"/>
    </location>
</feature>
<dbReference type="PROSITE" id="PS50119">
    <property type="entry name" value="ZF_BBOX"/>
    <property type="match status" value="2"/>
</dbReference>
<dbReference type="InterPro" id="IPR017907">
    <property type="entry name" value="Znf_RING_CS"/>
</dbReference>
<evidence type="ECO:0000256" key="5">
    <source>
        <dbReference type="SAM" id="MobiDB-lite"/>
    </source>
</evidence>
<feature type="domain" description="B box-type" evidence="7">
    <location>
        <begin position="598"/>
        <end position="649"/>
    </location>
</feature>
<dbReference type="Gene3D" id="3.30.160.60">
    <property type="entry name" value="Classic Zinc Finger"/>
    <property type="match status" value="1"/>
</dbReference>
<dbReference type="Pfam" id="PF13445">
    <property type="entry name" value="zf-RING_UBOX"/>
    <property type="match status" value="1"/>
</dbReference>
<dbReference type="GO" id="GO:0061630">
    <property type="term" value="F:ubiquitin protein ligase activity"/>
    <property type="evidence" value="ECO:0007669"/>
    <property type="project" value="TreeGrafter"/>
</dbReference>
<dbReference type="InterPro" id="IPR000315">
    <property type="entry name" value="Znf_B-box"/>
</dbReference>
<dbReference type="AlphaFoldDB" id="A0AAD8BQE4"/>
<dbReference type="InterPro" id="IPR013083">
    <property type="entry name" value="Znf_RING/FYVE/PHD"/>
</dbReference>
<name>A0AAD8BQE4_BIOPF</name>
<keyword evidence="3" id="KW-0862">Zinc</keyword>
<dbReference type="Proteomes" id="UP001233172">
    <property type="component" value="Unassembled WGS sequence"/>
</dbReference>
<dbReference type="GO" id="GO:0008270">
    <property type="term" value="F:zinc ion binding"/>
    <property type="evidence" value="ECO:0007669"/>
    <property type="project" value="UniProtKB-KW"/>
</dbReference>
<evidence type="ECO:0000313" key="8">
    <source>
        <dbReference type="EMBL" id="KAK0058768.1"/>
    </source>
</evidence>
<reference evidence="8" key="1">
    <citation type="journal article" date="2023" name="PLoS Negl. Trop. Dis.">
        <title>A genome sequence for Biomphalaria pfeifferi, the major vector snail for the human-infecting parasite Schistosoma mansoni.</title>
        <authorList>
            <person name="Bu L."/>
            <person name="Lu L."/>
            <person name="Laidemitt M.R."/>
            <person name="Zhang S.M."/>
            <person name="Mutuku M."/>
            <person name="Mkoji G."/>
            <person name="Steinauer M."/>
            <person name="Loker E.S."/>
        </authorList>
    </citation>
    <scope>NUCLEOTIDE SEQUENCE</scope>
    <source>
        <strain evidence="8">KasaAsao</strain>
    </source>
</reference>
<dbReference type="CDD" id="cd16584">
    <property type="entry name" value="RING-HC_TRIM56_C-V"/>
    <property type="match status" value="1"/>
</dbReference>
<feature type="domain" description="B box-type" evidence="7">
    <location>
        <begin position="652"/>
        <end position="693"/>
    </location>
</feature>
<dbReference type="SMART" id="SM00336">
    <property type="entry name" value="BBOX"/>
    <property type="match status" value="2"/>
</dbReference>
<evidence type="ECO:0000259" key="6">
    <source>
        <dbReference type="PROSITE" id="PS50089"/>
    </source>
</evidence>
<keyword evidence="9" id="KW-1185">Reference proteome</keyword>
<dbReference type="SMART" id="SM00184">
    <property type="entry name" value="RING"/>
    <property type="match status" value="2"/>
</dbReference>
<keyword evidence="1" id="KW-0479">Metal-binding</keyword>
<dbReference type="PROSITE" id="PS50089">
    <property type="entry name" value="ZF_RING_2"/>
    <property type="match status" value="1"/>
</dbReference>
<feature type="compositionally biased region" description="Basic and acidic residues" evidence="5">
    <location>
        <begin position="926"/>
        <end position="935"/>
    </location>
</feature>
<dbReference type="PANTHER" id="PTHR25462">
    <property type="entry name" value="BONUS, ISOFORM C-RELATED"/>
    <property type="match status" value="1"/>
</dbReference>
<accession>A0AAD8BQE4</accession>
<dbReference type="PANTHER" id="PTHR25462:SF305">
    <property type="entry name" value="RING-TYPE DOMAIN-CONTAINING PROTEIN"/>
    <property type="match status" value="1"/>
</dbReference>
<gene>
    <name evidence="8" type="ORF">Bpfe_011733</name>
</gene>
<evidence type="ECO:0000256" key="3">
    <source>
        <dbReference type="ARBA" id="ARBA00022833"/>
    </source>
</evidence>
<dbReference type="Gene3D" id="3.30.40.10">
    <property type="entry name" value="Zinc/RING finger domain, C3HC4 (zinc finger)"/>
    <property type="match status" value="1"/>
</dbReference>
<dbReference type="SUPFAM" id="SSF57845">
    <property type="entry name" value="B-box zinc-binding domain"/>
    <property type="match status" value="1"/>
</dbReference>
<evidence type="ECO:0000256" key="2">
    <source>
        <dbReference type="ARBA" id="ARBA00022771"/>
    </source>
</evidence>
<reference evidence="8" key="2">
    <citation type="submission" date="2023-04" db="EMBL/GenBank/DDBJ databases">
        <authorList>
            <person name="Bu L."/>
            <person name="Lu L."/>
            <person name="Laidemitt M.R."/>
            <person name="Zhang S.M."/>
            <person name="Mutuku M."/>
            <person name="Mkoji G."/>
            <person name="Steinauer M."/>
            <person name="Loker E.S."/>
        </authorList>
    </citation>
    <scope>NUCLEOTIDE SEQUENCE</scope>
    <source>
        <strain evidence="8">KasaAsao</strain>
        <tissue evidence="8">Whole Snail</tissue>
    </source>
</reference>
<dbReference type="PROSITE" id="PS00518">
    <property type="entry name" value="ZF_RING_1"/>
    <property type="match status" value="1"/>
</dbReference>
<dbReference type="EMBL" id="JASAOG010000046">
    <property type="protein sequence ID" value="KAK0058768.1"/>
    <property type="molecule type" value="Genomic_DNA"/>
</dbReference>
<dbReference type="SUPFAM" id="SSF57850">
    <property type="entry name" value="RING/U-box"/>
    <property type="match status" value="1"/>
</dbReference>
<protein>
    <submittedName>
        <fullName evidence="8">Tripartite motif-containing protein 45</fullName>
    </submittedName>
</protein>
<dbReference type="InterPro" id="IPR047153">
    <property type="entry name" value="TRIM45/56/19-like"/>
</dbReference>
<dbReference type="GO" id="GO:0005654">
    <property type="term" value="C:nucleoplasm"/>
    <property type="evidence" value="ECO:0007669"/>
    <property type="project" value="TreeGrafter"/>
</dbReference>
<dbReference type="Gene3D" id="4.10.830.40">
    <property type="match status" value="1"/>
</dbReference>
<evidence type="ECO:0000256" key="1">
    <source>
        <dbReference type="ARBA" id="ARBA00022723"/>
    </source>
</evidence>
<feature type="compositionally biased region" description="Polar residues" evidence="5">
    <location>
        <begin position="985"/>
        <end position="998"/>
    </location>
</feature>
<dbReference type="InterPro" id="IPR001841">
    <property type="entry name" value="Znf_RING"/>
</dbReference>
<feature type="region of interest" description="Disordered" evidence="5">
    <location>
        <begin position="980"/>
        <end position="1010"/>
    </location>
</feature>
<dbReference type="InterPro" id="IPR027370">
    <property type="entry name" value="Znf-RING_euk"/>
</dbReference>
<feature type="region of interest" description="Disordered" evidence="5">
    <location>
        <begin position="896"/>
        <end position="952"/>
    </location>
</feature>
<sequence>MCATKRERKREIPREIKRETERKRKRYRERSRERPREKERDTERDQERDREKKKEIPREIKRETERKRKRDIERDQERARERERNIPKERARERERNIPRERDREKKKERLRETEREKEREVPRERDREKKKEIPREIKRETEREKERYQERSRERSREKEREIERERERPREKERDRERETERKREIPREIKKETEREKERYQERDREKKKERFRERDQEKKKERSRERDREKKKARSRERPREKEREIPREIKRETEREKERYRERDTERKRKRDRERETEREKEREVPRETERKRKRYRENQERDRERERKIPRETERKRKRDRERETEREKEREVPREKEREIPREIKRETERERPRERDRERETERERPRERDQERETERERPREKEREIERERSREKKERYRERSRERPRERKKERYRERERDREKKKESYRERERSREINGKREKQEERERERERVYRRRLERDRYFTQAIDPSSLSSPSPPPTSVCSNMSTTAAGNKLAQEIHDEFLTCKICLEGFKSPKCLDCLHTFCEQCIDNHVLNECSYKKYSDYREFTCPLCRKRTQLPIGGVKKLPDNFLVSSLGEVVARQKPSKFPFCDICKLVNRKHREATSKCLDCNKLLCKQCVDMHKETKVTQNHSLFDVEIEKDIECKEHQDEVVRFYCEPCQTCICVLCTFNEHKDHEISQFNDAVNKYKENIQDLLGSCKSKIDIYDRQLALLNKCEGVIKSAEQKIRDAAIQFIAEIRNKEKALIDELHDFYGAELMTYVTRKNEMQNNLDGLKSTCSLTELVLKGKDIELLLLKKQVQEKLSAMANVELKDLPRTVGKQVCFVSGSLDLGRLEDPDAPIDKKKELQRERDALEDSHRLTLPNMLFGQKGLERDIIKEVIKSTPKRTTDTQTDPMQDKASTKSLVNRCIQTEYPERYDREDSSASSSNRGSLETRGTGTDVIFTNEKAVNTPTRSLHSMSTQIQGAGASKEISPSTFADGSTDTDSAALRRQRRRRERKAVEVSVRPTTSYRTTAPAEGYALPVLTYSSSIDDNTDTKGGDAVTEVVANISLPVVAPSATINSDAVVTTSLISREPMTFEAFVTQRQRQHQAN</sequence>
<organism evidence="8 9">
    <name type="scientific">Biomphalaria pfeifferi</name>
    <name type="common">Bloodfluke planorb</name>
    <name type="synonym">Freshwater snail</name>
    <dbReference type="NCBI Taxonomy" id="112525"/>
    <lineage>
        <taxon>Eukaryota</taxon>
        <taxon>Metazoa</taxon>
        <taxon>Spiralia</taxon>
        <taxon>Lophotrochozoa</taxon>
        <taxon>Mollusca</taxon>
        <taxon>Gastropoda</taxon>
        <taxon>Heterobranchia</taxon>
        <taxon>Euthyneura</taxon>
        <taxon>Panpulmonata</taxon>
        <taxon>Hygrophila</taxon>
        <taxon>Lymnaeoidea</taxon>
        <taxon>Planorbidae</taxon>
        <taxon>Biomphalaria</taxon>
    </lineage>
</organism>
<evidence type="ECO:0000259" key="7">
    <source>
        <dbReference type="PROSITE" id="PS50119"/>
    </source>
</evidence>